<keyword evidence="17" id="KW-1185">Reference proteome</keyword>
<keyword evidence="10" id="KW-0046">Antibiotic resistance</keyword>
<keyword evidence="2" id="KW-0813">Transport</keyword>
<dbReference type="GO" id="GO:0016887">
    <property type="term" value="F:ATP hydrolysis activity"/>
    <property type="evidence" value="ECO:0007669"/>
    <property type="project" value="InterPro"/>
</dbReference>
<feature type="transmembrane region" description="Helical" evidence="13">
    <location>
        <begin position="519"/>
        <end position="544"/>
    </location>
</feature>
<comment type="similarity">
    <text evidence="11">Belongs to the ABC-4 integral membrane protein family.</text>
</comment>
<dbReference type="InterPro" id="IPR017911">
    <property type="entry name" value="MacB-like_ATP-bd"/>
</dbReference>
<evidence type="ECO:0000256" key="2">
    <source>
        <dbReference type="ARBA" id="ARBA00022448"/>
    </source>
</evidence>
<evidence type="ECO:0000256" key="7">
    <source>
        <dbReference type="ARBA" id="ARBA00022840"/>
    </source>
</evidence>
<dbReference type="Pfam" id="PF12704">
    <property type="entry name" value="MacB_PCD"/>
    <property type="match status" value="1"/>
</dbReference>
<feature type="transmembrane region" description="Helical" evidence="13">
    <location>
        <begin position="601"/>
        <end position="622"/>
    </location>
</feature>
<dbReference type="AlphaFoldDB" id="A0A1C3JLA2"/>
<dbReference type="Pfam" id="PF00005">
    <property type="entry name" value="ABC_tran"/>
    <property type="match status" value="1"/>
</dbReference>
<dbReference type="EMBL" id="FLRA01000001">
    <property type="protein sequence ID" value="SBT16003.1"/>
    <property type="molecule type" value="Genomic_DNA"/>
</dbReference>
<evidence type="ECO:0000313" key="15">
    <source>
        <dbReference type="EMBL" id="SBT16003.1"/>
    </source>
</evidence>
<protein>
    <submittedName>
        <fullName evidence="15">Macrolide export ATP-binding/permease protein MacB</fullName>
        <ecNumber evidence="15">3.6.3.-</ecNumber>
    </submittedName>
</protein>
<dbReference type="GO" id="GO:0046677">
    <property type="term" value="P:response to antibiotic"/>
    <property type="evidence" value="ECO:0007669"/>
    <property type="project" value="UniProtKB-KW"/>
</dbReference>
<reference evidence="16 17" key="1">
    <citation type="submission" date="2016-06" db="EMBL/GenBank/DDBJ databases">
        <authorList>
            <person name="Rodrigo-Torres L."/>
            <person name="Arahal D.R."/>
        </authorList>
    </citation>
    <scope>NUCLEOTIDE SEQUENCE [LARGE SCALE GENOMIC DNA]</scope>
    <source>
        <strain evidence="16 17">CECT 5116</strain>
    </source>
</reference>
<keyword evidence="9 13" id="KW-0472">Membrane</keyword>
<dbReference type="Proteomes" id="UP000092871">
    <property type="component" value="Unassembled WGS sequence"/>
</dbReference>
<dbReference type="OrthoDB" id="9802264at2"/>
<dbReference type="Gene3D" id="3.40.50.300">
    <property type="entry name" value="P-loop containing nucleotide triphosphate hydrolases"/>
    <property type="match status" value="1"/>
</dbReference>
<evidence type="ECO:0000259" key="14">
    <source>
        <dbReference type="PROSITE" id="PS50893"/>
    </source>
</evidence>
<sequence>MASNHPLLAVEHIHRSYHNGDAQIKALDDVSLTIEEGEFVAIMGQSGSGKSTLMNIIGCLDTASEGRYFINGHDVSQLNVDQLAALRLKTFGFVFQRYQLLPALSAQENVALPALYANTSRSERYQNAIALLQKLGLEGREHHKPTELSGGQQQRVSIARALINGAEVILADEPTGALDSKSSEQVLELLGDLNQQGVTIILITHDAEVAAKAKRQIHIQDGKILSDNGCSREYSTQTNNETLSDLPSIAISEAVSISFRALYANWFRTLLTLLGVVIGVAAVVAMMAIGEGGKQQVIDRIESMGTNLLLLRPGGANMRNSGDIATLTLADVDALALLPELVGIAPEREGRSTIRYLNRDYRSKIMATTPNYLQVRDWEIAQGVMFNEQDNQEKAPVIVIGATIADSLFPNETAIGRYVMMKNSLYQVIGILTEQGASSGGMNNDEVVLIPLQTGLTRVFSGRYLGGLTIKVKSGEDLSAVEESIRQQLIQRHGKEDFGIFNTASLIEAVSETQNTMTMLLGSIAAISLLVGGIGVMNIMLVSVTERRREIGLRLATGAKPKDILRQFNIEALVVCCSGGIIGVLLGIGAALLIARFDIAIALSWQPAALAFASAFLVGLIFGHAPARKASRLNPIDALAEE</sequence>
<reference evidence="15 18" key="2">
    <citation type="submission" date="2016-06" db="EMBL/GenBank/DDBJ databases">
        <authorList>
            <person name="Kjaerup R.B."/>
            <person name="Dalgaard T.S."/>
            <person name="Juul-Madsen H.R."/>
        </authorList>
    </citation>
    <scope>NUCLEOTIDE SEQUENCE [LARGE SCALE GENOMIC DNA]</scope>
    <source>
        <strain evidence="15 18">CECT 5115</strain>
    </source>
</reference>
<evidence type="ECO:0000313" key="16">
    <source>
        <dbReference type="EMBL" id="SBT21051.1"/>
    </source>
</evidence>
<evidence type="ECO:0000256" key="1">
    <source>
        <dbReference type="ARBA" id="ARBA00004429"/>
    </source>
</evidence>
<proteinExistence type="inferred from homology"/>
<keyword evidence="4" id="KW-0997">Cell inner membrane</keyword>
<dbReference type="GO" id="GO:0005524">
    <property type="term" value="F:ATP binding"/>
    <property type="evidence" value="ECO:0007669"/>
    <property type="project" value="UniProtKB-KW"/>
</dbReference>
<dbReference type="SUPFAM" id="SSF52540">
    <property type="entry name" value="P-loop containing nucleoside triphosphate hydrolases"/>
    <property type="match status" value="1"/>
</dbReference>
<keyword evidence="6" id="KW-0547">Nucleotide-binding</keyword>
<feature type="transmembrane region" description="Helical" evidence="13">
    <location>
        <begin position="572"/>
        <end position="595"/>
    </location>
</feature>
<evidence type="ECO:0000313" key="17">
    <source>
        <dbReference type="Proteomes" id="UP000092840"/>
    </source>
</evidence>
<keyword evidence="3" id="KW-1003">Cell membrane</keyword>
<accession>A0A1C3JLA2</accession>
<evidence type="ECO:0000256" key="9">
    <source>
        <dbReference type="ARBA" id="ARBA00023136"/>
    </source>
</evidence>
<feature type="transmembrane region" description="Helical" evidence="13">
    <location>
        <begin position="270"/>
        <end position="290"/>
    </location>
</feature>
<dbReference type="SMART" id="SM00382">
    <property type="entry name" value="AAA"/>
    <property type="match status" value="1"/>
</dbReference>
<dbReference type="GO" id="GO:1902495">
    <property type="term" value="C:transmembrane transporter complex"/>
    <property type="evidence" value="ECO:0007669"/>
    <property type="project" value="UniProtKB-ARBA"/>
</dbReference>
<dbReference type="InterPro" id="IPR003439">
    <property type="entry name" value="ABC_transporter-like_ATP-bd"/>
</dbReference>
<keyword evidence="15" id="KW-0378">Hydrolase</keyword>
<keyword evidence="8 13" id="KW-1133">Transmembrane helix</keyword>
<dbReference type="CDD" id="cd03255">
    <property type="entry name" value="ABC_MJ0796_LolCDE_FtsE"/>
    <property type="match status" value="1"/>
</dbReference>
<dbReference type="PANTHER" id="PTHR30572:SF4">
    <property type="entry name" value="ABC TRANSPORTER PERMEASE YTRF"/>
    <property type="match status" value="1"/>
</dbReference>
<evidence type="ECO:0000256" key="10">
    <source>
        <dbReference type="ARBA" id="ARBA00023251"/>
    </source>
</evidence>
<evidence type="ECO:0000256" key="4">
    <source>
        <dbReference type="ARBA" id="ARBA00022519"/>
    </source>
</evidence>
<evidence type="ECO:0000256" key="5">
    <source>
        <dbReference type="ARBA" id="ARBA00022692"/>
    </source>
</evidence>
<gene>
    <name evidence="15" type="primary">macB</name>
    <name evidence="15" type="ORF">MGA5115_00077</name>
    <name evidence="16" type="ORF">MGA5116_01638</name>
</gene>
<dbReference type="Proteomes" id="UP000092840">
    <property type="component" value="Unassembled WGS sequence"/>
</dbReference>
<dbReference type="InterPro" id="IPR017871">
    <property type="entry name" value="ABC_transporter-like_CS"/>
</dbReference>
<keyword evidence="7 15" id="KW-0067">ATP-binding</keyword>
<evidence type="ECO:0000313" key="18">
    <source>
        <dbReference type="Proteomes" id="UP000092871"/>
    </source>
</evidence>
<dbReference type="PROSITE" id="PS00211">
    <property type="entry name" value="ABC_TRANSPORTER_1"/>
    <property type="match status" value="1"/>
</dbReference>
<evidence type="ECO:0000256" key="11">
    <source>
        <dbReference type="ARBA" id="ARBA00038076"/>
    </source>
</evidence>
<dbReference type="Pfam" id="PF02687">
    <property type="entry name" value="FtsX"/>
    <property type="match status" value="1"/>
</dbReference>
<name>A0A1C3JLA2_9GAMM</name>
<dbReference type="InterPro" id="IPR027417">
    <property type="entry name" value="P-loop_NTPase"/>
</dbReference>
<dbReference type="InterPro" id="IPR003838">
    <property type="entry name" value="ABC3_permease_C"/>
</dbReference>
<comment type="similarity">
    <text evidence="12">Belongs to the ABC transporter superfamily. Macrolide exporter (TC 3.A.1.122) family.</text>
</comment>
<evidence type="ECO:0000256" key="3">
    <source>
        <dbReference type="ARBA" id="ARBA00022475"/>
    </source>
</evidence>
<dbReference type="RefSeq" id="WP_067030105.1">
    <property type="nucleotide sequence ID" value="NZ_FLRA01000001.1"/>
</dbReference>
<evidence type="ECO:0000256" key="13">
    <source>
        <dbReference type="SAM" id="Phobius"/>
    </source>
</evidence>
<dbReference type="EMBL" id="FLRB01000011">
    <property type="protein sequence ID" value="SBT21051.1"/>
    <property type="molecule type" value="Genomic_DNA"/>
</dbReference>
<feature type="domain" description="ABC transporter" evidence="14">
    <location>
        <begin position="8"/>
        <end position="246"/>
    </location>
</feature>
<dbReference type="PROSITE" id="PS50893">
    <property type="entry name" value="ABC_TRANSPORTER_2"/>
    <property type="match status" value="1"/>
</dbReference>
<dbReference type="EC" id="3.6.3.-" evidence="15"/>
<dbReference type="InterPro" id="IPR003593">
    <property type="entry name" value="AAA+_ATPase"/>
</dbReference>
<evidence type="ECO:0000256" key="8">
    <source>
        <dbReference type="ARBA" id="ARBA00022989"/>
    </source>
</evidence>
<evidence type="ECO:0000256" key="6">
    <source>
        <dbReference type="ARBA" id="ARBA00022741"/>
    </source>
</evidence>
<dbReference type="InterPro" id="IPR025857">
    <property type="entry name" value="MacB_PCD"/>
</dbReference>
<dbReference type="GO" id="GO:0022857">
    <property type="term" value="F:transmembrane transporter activity"/>
    <property type="evidence" value="ECO:0007669"/>
    <property type="project" value="TreeGrafter"/>
</dbReference>
<organism evidence="15 18">
    <name type="scientific">Marinomonas gallaica</name>
    <dbReference type="NCBI Taxonomy" id="1806667"/>
    <lineage>
        <taxon>Bacteria</taxon>
        <taxon>Pseudomonadati</taxon>
        <taxon>Pseudomonadota</taxon>
        <taxon>Gammaproteobacteria</taxon>
        <taxon>Oceanospirillales</taxon>
        <taxon>Oceanospirillaceae</taxon>
        <taxon>Marinomonas</taxon>
    </lineage>
</organism>
<dbReference type="PANTHER" id="PTHR30572">
    <property type="entry name" value="MEMBRANE COMPONENT OF TRANSPORTER-RELATED"/>
    <property type="match status" value="1"/>
</dbReference>
<evidence type="ECO:0000256" key="12">
    <source>
        <dbReference type="ARBA" id="ARBA00038388"/>
    </source>
</evidence>
<dbReference type="FunFam" id="3.40.50.300:FF:000032">
    <property type="entry name" value="Export ABC transporter ATP-binding protein"/>
    <property type="match status" value="1"/>
</dbReference>
<keyword evidence="5 13" id="KW-0812">Transmembrane</keyword>
<comment type="subcellular location">
    <subcellularLocation>
        <location evidence="1">Cell inner membrane</location>
        <topology evidence="1">Multi-pass membrane protein</topology>
    </subcellularLocation>
</comment>
<dbReference type="InterPro" id="IPR050250">
    <property type="entry name" value="Macrolide_Exporter_MacB"/>
</dbReference>
<dbReference type="GO" id="GO:0005886">
    <property type="term" value="C:plasma membrane"/>
    <property type="evidence" value="ECO:0007669"/>
    <property type="project" value="UniProtKB-SubCell"/>
</dbReference>